<gene>
    <name evidence="3" type="ORF">WMO66_12125</name>
</gene>
<sequence>MSTQVVFTGTAKNDLREIAVHLAKRSGSRELAVRFVRELQEQTAILAQFPESGAFPQDRMLKSSGFRFLTHKDYLLFYRYERAEGRVYIMAIFHGRRDYLRVMQQYL</sequence>
<dbReference type="EMBL" id="JBBMFF010000254">
    <property type="protein sequence ID" value="MEQ2511978.1"/>
    <property type="molecule type" value="Genomic_DNA"/>
</dbReference>
<dbReference type="InterPro" id="IPR035093">
    <property type="entry name" value="RelE/ParE_toxin_dom_sf"/>
</dbReference>
<dbReference type="RefSeq" id="WP_349136681.1">
    <property type="nucleotide sequence ID" value="NZ_JBBMFF010000254.1"/>
</dbReference>
<dbReference type="Pfam" id="PF05016">
    <property type="entry name" value="ParE_toxin"/>
    <property type="match status" value="1"/>
</dbReference>
<comment type="caution">
    <text evidence="3">The sequence shown here is derived from an EMBL/GenBank/DDBJ whole genome shotgun (WGS) entry which is preliminary data.</text>
</comment>
<accession>A0ABV1G981</accession>
<protein>
    <submittedName>
        <fullName evidence="3">Type II toxin-antitoxin system RelE/ParE family toxin</fullName>
    </submittedName>
</protein>
<name>A0ABV1G981_9FIRM</name>
<evidence type="ECO:0000256" key="2">
    <source>
        <dbReference type="ARBA" id="ARBA00022649"/>
    </source>
</evidence>
<organism evidence="3 4">
    <name type="scientific">Faecousia intestinalis</name>
    <dbReference type="NCBI Taxonomy" id="3133167"/>
    <lineage>
        <taxon>Bacteria</taxon>
        <taxon>Bacillati</taxon>
        <taxon>Bacillota</taxon>
        <taxon>Clostridia</taxon>
        <taxon>Eubacteriales</taxon>
        <taxon>Oscillospiraceae</taxon>
        <taxon>Faecousia</taxon>
    </lineage>
</organism>
<evidence type="ECO:0000256" key="1">
    <source>
        <dbReference type="ARBA" id="ARBA00006226"/>
    </source>
</evidence>
<dbReference type="PANTHER" id="PTHR33755">
    <property type="entry name" value="TOXIN PARE1-RELATED"/>
    <property type="match status" value="1"/>
</dbReference>
<dbReference type="Proteomes" id="UP001491552">
    <property type="component" value="Unassembled WGS sequence"/>
</dbReference>
<reference evidence="3 4" key="1">
    <citation type="submission" date="2024-03" db="EMBL/GenBank/DDBJ databases">
        <title>Human intestinal bacterial collection.</title>
        <authorList>
            <person name="Pauvert C."/>
            <person name="Hitch T.C.A."/>
            <person name="Clavel T."/>
        </authorList>
    </citation>
    <scope>NUCLEOTIDE SEQUENCE [LARGE SCALE GENOMIC DNA]</scope>
    <source>
        <strain evidence="3 4">CLA-AA-H192</strain>
    </source>
</reference>
<keyword evidence="4" id="KW-1185">Reference proteome</keyword>
<dbReference type="Gene3D" id="3.30.2310.20">
    <property type="entry name" value="RelE-like"/>
    <property type="match status" value="1"/>
</dbReference>
<dbReference type="InterPro" id="IPR051803">
    <property type="entry name" value="TA_system_RelE-like_toxin"/>
</dbReference>
<dbReference type="InterPro" id="IPR007712">
    <property type="entry name" value="RelE/ParE_toxin"/>
</dbReference>
<comment type="similarity">
    <text evidence="1">Belongs to the RelE toxin family.</text>
</comment>
<evidence type="ECO:0000313" key="4">
    <source>
        <dbReference type="Proteomes" id="UP001491552"/>
    </source>
</evidence>
<evidence type="ECO:0000313" key="3">
    <source>
        <dbReference type="EMBL" id="MEQ2511978.1"/>
    </source>
</evidence>
<keyword evidence="2" id="KW-1277">Toxin-antitoxin system</keyword>
<proteinExistence type="inferred from homology"/>